<reference evidence="2 3" key="1">
    <citation type="submission" date="2017-05" db="EMBL/GenBank/DDBJ databases">
        <authorList>
            <person name="Varghese N."/>
            <person name="Submissions S."/>
        </authorList>
    </citation>
    <scope>NUCLEOTIDE SEQUENCE [LARGE SCALE GENOMIC DNA]</scope>
    <source>
        <strain evidence="2 3">DSM 21985</strain>
    </source>
</reference>
<dbReference type="Proteomes" id="UP000317557">
    <property type="component" value="Unassembled WGS sequence"/>
</dbReference>
<dbReference type="OrthoDB" id="1525295at2"/>
<organism evidence="2 3">
    <name type="scientific">Gracilimonas mengyeensis</name>
    <dbReference type="NCBI Taxonomy" id="1302730"/>
    <lineage>
        <taxon>Bacteria</taxon>
        <taxon>Pseudomonadati</taxon>
        <taxon>Balneolota</taxon>
        <taxon>Balneolia</taxon>
        <taxon>Balneolales</taxon>
        <taxon>Balneolaceae</taxon>
        <taxon>Gracilimonas</taxon>
    </lineage>
</organism>
<sequence length="88" mass="9235">MVAISVGLAFGLLALGVLTMFGAGIRSLALGKQDFKRIGMMAVPFVVFGISYGVFGEFAKSAIFTAALMMAAMILSIAFTGLRGTFKF</sequence>
<accession>A0A521B8Z7</accession>
<feature type="transmembrane region" description="Helical" evidence="1">
    <location>
        <begin position="37"/>
        <end position="55"/>
    </location>
</feature>
<evidence type="ECO:0000313" key="2">
    <source>
        <dbReference type="EMBL" id="SMO43564.1"/>
    </source>
</evidence>
<dbReference type="RefSeq" id="WP_142453122.1">
    <property type="nucleotide sequence ID" value="NZ_FXTP01000002.1"/>
</dbReference>
<dbReference type="EMBL" id="FXTP01000002">
    <property type="protein sequence ID" value="SMO43564.1"/>
    <property type="molecule type" value="Genomic_DNA"/>
</dbReference>
<keyword evidence="1" id="KW-0472">Membrane</keyword>
<evidence type="ECO:0000313" key="3">
    <source>
        <dbReference type="Proteomes" id="UP000317557"/>
    </source>
</evidence>
<dbReference type="AlphaFoldDB" id="A0A521B8Z7"/>
<protein>
    <submittedName>
        <fullName evidence="2">Uncharacterized protein</fullName>
    </submittedName>
</protein>
<name>A0A521B8Z7_9BACT</name>
<evidence type="ECO:0000256" key="1">
    <source>
        <dbReference type="SAM" id="Phobius"/>
    </source>
</evidence>
<keyword evidence="3" id="KW-1185">Reference proteome</keyword>
<feature type="transmembrane region" description="Helical" evidence="1">
    <location>
        <begin position="61"/>
        <end position="82"/>
    </location>
</feature>
<feature type="transmembrane region" description="Helical" evidence="1">
    <location>
        <begin position="6"/>
        <end position="25"/>
    </location>
</feature>
<gene>
    <name evidence="2" type="ORF">SAMN06265219_102105</name>
</gene>
<proteinExistence type="predicted"/>
<keyword evidence="1" id="KW-1133">Transmembrane helix</keyword>
<keyword evidence="1" id="KW-0812">Transmembrane</keyword>